<dbReference type="RefSeq" id="WP_154445799.1">
    <property type="nucleotide sequence ID" value="NZ_WIND01000003.1"/>
</dbReference>
<dbReference type="Proteomes" id="UP000474957">
    <property type="component" value="Unassembled WGS sequence"/>
</dbReference>
<sequence>MSKLKVGVVGSGIGASHIEGFQALPECYEVAAICDIEPERRGKVAARYGIAAQVDRLEALFDLDLDIIDICTPSGMHFAQATQVLEAGFDVVIEKPVARSLAEVDALIEVEARSGRRACPVFQYRFGHGIQKLHHLIAKGVAGRPSVATAETHWYRGPAYYQAGPWRGTWEGETGGCFTTHAIHIHDLICEVLGPPVSVHARASNRLNGNETEDMGLLSLEFESGALASSSVTLGSRHEMSRLRFCFDGLVAESGLSPYNPGHEPWTFPNDDAARAAAVEEALGDFAPLPERFPGQFLRMHTAMTEGTALPVTLQDARRSIELLTAAYWSARTGEAVRLPLGPEHPFYAGWLETMKEDTAHG</sequence>
<comment type="similarity">
    <text evidence="1">Belongs to the Gfo/Idh/MocA family.</text>
</comment>
<dbReference type="PANTHER" id="PTHR43708">
    <property type="entry name" value="CONSERVED EXPRESSED OXIDOREDUCTASE (EUROFUNG)"/>
    <property type="match status" value="1"/>
</dbReference>
<protein>
    <submittedName>
        <fullName evidence="5">Gfo/Idh/MocA family oxidoreductase</fullName>
    </submittedName>
</protein>
<organism evidence="5 6">
    <name type="scientific">Halovulum marinum</name>
    <dbReference type="NCBI Taxonomy" id="2662447"/>
    <lineage>
        <taxon>Bacteria</taxon>
        <taxon>Pseudomonadati</taxon>
        <taxon>Pseudomonadota</taxon>
        <taxon>Alphaproteobacteria</taxon>
        <taxon>Rhodobacterales</taxon>
        <taxon>Paracoccaceae</taxon>
        <taxon>Halovulum</taxon>
    </lineage>
</organism>
<dbReference type="InterPro" id="IPR000683">
    <property type="entry name" value="Gfo/Idh/MocA-like_OxRdtase_N"/>
</dbReference>
<reference evidence="5 6" key="1">
    <citation type="submission" date="2019-10" db="EMBL/GenBank/DDBJ databases">
        <title>Cognatihalovulum marinum gen. nov. sp. nov., a new member of the family Rhodobacteraceae isolated from deep seawater of the Northwest Indian Ocean.</title>
        <authorList>
            <person name="Ruan C."/>
            <person name="Wang J."/>
            <person name="Zheng X."/>
            <person name="Song L."/>
            <person name="Zhu Y."/>
            <person name="Huang Y."/>
            <person name="Lu Z."/>
            <person name="Du W."/>
            <person name="Huang L."/>
            <person name="Dai X."/>
        </authorList>
    </citation>
    <scope>NUCLEOTIDE SEQUENCE [LARGE SCALE GENOMIC DNA]</scope>
    <source>
        <strain evidence="5 6">2CG4</strain>
    </source>
</reference>
<evidence type="ECO:0000313" key="5">
    <source>
        <dbReference type="EMBL" id="MSU89318.1"/>
    </source>
</evidence>
<evidence type="ECO:0000313" key="6">
    <source>
        <dbReference type="Proteomes" id="UP000474957"/>
    </source>
</evidence>
<proteinExistence type="inferred from homology"/>
<dbReference type="InterPro" id="IPR055170">
    <property type="entry name" value="GFO_IDH_MocA-like_dom"/>
</dbReference>
<keyword evidence="2" id="KW-0560">Oxidoreductase</keyword>
<feature type="domain" description="GFO/IDH/MocA-like oxidoreductase" evidence="4">
    <location>
        <begin position="130"/>
        <end position="241"/>
    </location>
</feature>
<dbReference type="SUPFAM" id="SSF55347">
    <property type="entry name" value="Glyceraldehyde-3-phosphate dehydrogenase-like, C-terminal domain"/>
    <property type="match status" value="1"/>
</dbReference>
<dbReference type="GO" id="GO:0000166">
    <property type="term" value="F:nucleotide binding"/>
    <property type="evidence" value="ECO:0007669"/>
    <property type="project" value="InterPro"/>
</dbReference>
<dbReference type="Gene3D" id="3.40.50.720">
    <property type="entry name" value="NAD(P)-binding Rossmann-like Domain"/>
    <property type="match status" value="1"/>
</dbReference>
<dbReference type="Pfam" id="PF01408">
    <property type="entry name" value="GFO_IDH_MocA"/>
    <property type="match status" value="1"/>
</dbReference>
<gene>
    <name evidence="5" type="ORF">GE300_06755</name>
</gene>
<accession>A0A6L5YYN7</accession>
<dbReference type="PANTHER" id="PTHR43708:SF5">
    <property type="entry name" value="CONSERVED EXPRESSED OXIDOREDUCTASE (EUROFUNG)-RELATED"/>
    <property type="match status" value="1"/>
</dbReference>
<evidence type="ECO:0000259" key="3">
    <source>
        <dbReference type="Pfam" id="PF01408"/>
    </source>
</evidence>
<dbReference type="InterPro" id="IPR036291">
    <property type="entry name" value="NAD(P)-bd_dom_sf"/>
</dbReference>
<evidence type="ECO:0000256" key="1">
    <source>
        <dbReference type="ARBA" id="ARBA00010928"/>
    </source>
</evidence>
<dbReference type="Gene3D" id="3.30.360.10">
    <property type="entry name" value="Dihydrodipicolinate Reductase, domain 2"/>
    <property type="match status" value="1"/>
</dbReference>
<name>A0A6L5YYN7_9RHOB</name>
<comment type="caution">
    <text evidence="5">The sequence shown here is derived from an EMBL/GenBank/DDBJ whole genome shotgun (WGS) entry which is preliminary data.</text>
</comment>
<keyword evidence="6" id="KW-1185">Reference proteome</keyword>
<evidence type="ECO:0000256" key="2">
    <source>
        <dbReference type="ARBA" id="ARBA00023002"/>
    </source>
</evidence>
<dbReference type="EMBL" id="WIND01000003">
    <property type="protein sequence ID" value="MSU89318.1"/>
    <property type="molecule type" value="Genomic_DNA"/>
</dbReference>
<dbReference type="Pfam" id="PF22725">
    <property type="entry name" value="GFO_IDH_MocA_C3"/>
    <property type="match status" value="1"/>
</dbReference>
<dbReference type="GO" id="GO:0016491">
    <property type="term" value="F:oxidoreductase activity"/>
    <property type="evidence" value="ECO:0007669"/>
    <property type="project" value="UniProtKB-KW"/>
</dbReference>
<feature type="domain" description="Gfo/Idh/MocA-like oxidoreductase N-terminal" evidence="3">
    <location>
        <begin position="4"/>
        <end position="117"/>
    </location>
</feature>
<dbReference type="AlphaFoldDB" id="A0A6L5YYN7"/>
<dbReference type="SUPFAM" id="SSF51735">
    <property type="entry name" value="NAD(P)-binding Rossmann-fold domains"/>
    <property type="match status" value="1"/>
</dbReference>
<evidence type="ECO:0000259" key="4">
    <source>
        <dbReference type="Pfam" id="PF22725"/>
    </source>
</evidence>
<dbReference type="InterPro" id="IPR051317">
    <property type="entry name" value="Gfo/Idh/MocA_oxidoreduct"/>
</dbReference>